<sequence length="94" mass="9831">MPKKNEAAKPATKKSQVETMLRESSASVQQIADKLSISKQAAYSLIGDVKRSGVAISGALKDGVMHYSVDVPKKPKAKAARTFGKGATVSADVA</sequence>
<evidence type="ECO:0000313" key="3">
    <source>
        <dbReference type="Proteomes" id="UP001276564"/>
    </source>
</evidence>
<evidence type="ECO:0000313" key="2">
    <source>
        <dbReference type="EMBL" id="MDX8537846.1"/>
    </source>
</evidence>
<feature type="compositionally biased region" description="Polar residues" evidence="1">
    <location>
        <begin position="13"/>
        <end position="22"/>
    </location>
</feature>
<name>A0ABU5AKQ6_9HYPH</name>
<dbReference type="RefSeq" id="WP_320320168.1">
    <property type="nucleotide sequence ID" value="NZ_JAVIIP010000004.1"/>
</dbReference>
<evidence type="ECO:0008006" key="4">
    <source>
        <dbReference type="Google" id="ProtNLM"/>
    </source>
</evidence>
<feature type="region of interest" description="Disordered" evidence="1">
    <location>
        <begin position="1"/>
        <end position="22"/>
    </location>
</feature>
<keyword evidence="3" id="KW-1185">Reference proteome</keyword>
<accession>A0ABU5AKQ6</accession>
<proteinExistence type="predicted"/>
<organism evidence="2 3">
    <name type="scientific">Mesorhizobium abyssinicae</name>
    <dbReference type="NCBI Taxonomy" id="1209958"/>
    <lineage>
        <taxon>Bacteria</taxon>
        <taxon>Pseudomonadati</taxon>
        <taxon>Pseudomonadota</taxon>
        <taxon>Alphaproteobacteria</taxon>
        <taxon>Hyphomicrobiales</taxon>
        <taxon>Phyllobacteriaceae</taxon>
        <taxon>Mesorhizobium</taxon>
    </lineage>
</organism>
<comment type="caution">
    <text evidence="2">The sequence shown here is derived from an EMBL/GenBank/DDBJ whole genome shotgun (WGS) entry which is preliminary data.</text>
</comment>
<evidence type="ECO:0000256" key="1">
    <source>
        <dbReference type="SAM" id="MobiDB-lite"/>
    </source>
</evidence>
<gene>
    <name evidence="2" type="ORF">RFM23_09450</name>
</gene>
<reference evidence="2 3" key="1">
    <citation type="submission" date="2023-08" db="EMBL/GenBank/DDBJ databases">
        <title>Implementing the SeqCode for naming new Mesorhizobium species isolated from Vachellia karroo root nodules.</title>
        <authorList>
            <person name="Van Lill M."/>
        </authorList>
    </citation>
    <scope>NUCLEOTIDE SEQUENCE [LARGE SCALE GENOMIC DNA]</scope>
    <source>
        <strain evidence="2 3">VK4B</strain>
    </source>
</reference>
<protein>
    <recommendedName>
        <fullName evidence="4">HTH domain-containing protein</fullName>
    </recommendedName>
</protein>
<dbReference type="Proteomes" id="UP001276564">
    <property type="component" value="Unassembled WGS sequence"/>
</dbReference>
<dbReference type="EMBL" id="JAVIIP010000004">
    <property type="protein sequence ID" value="MDX8537846.1"/>
    <property type="molecule type" value="Genomic_DNA"/>
</dbReference>